<dbReference type="PROSITE" id="PS50897">
    <property type="entry name" value="CTLH"/>
    <property type="match status" value="1"/>
</dbReference>
<dbReference type="InterPro" id="IPR044063">
    <property type="entry name" value="ZF_RING_GID"/>
</dbReference>
<evidence type="ECO:0000256" key="2">
    <source>
        <dbReference type="ARBA" id="ARBA00004496"/>
    </source>
</evidence>
<dbReference type="InterPro" id="IPR006595">
    <property type="entry name" value="CTLH_C"/>
</dbReference>
<dbReference type="Proteomes" id="UP000887577">
    <property type="component" value="Unplaced"/>
</dbReference>
<dbReference type="CDD" id="cd16659">
    <property type="entry name" value="RING-Ubox_Emp"/>
    <property type="match status" value="1"/>
</dbReference>
<name>A0A914ZD88_9BILA</name>
<dbReference type="GO" id="GO:0043161">
    <property type="term" value="P:proteasome-mediated ubiquitin-dependent protein catabolic process"/>
    <property type="evidence" value="ECO:0007669"/>
    <property type="project" value="InterPro"/>
</dbReference>
<dbReference type="InterPro" id="IPR024964">
    <property type="entry name" value="CTLH/CRA"/>
</dbReference>
<evidence type="ECO:0000313" key="13">
    <source>
        <dbReference type="Proteomes" id="UP000887577"/>
    </source>
</evidence>
<protein>
    <recommendedName>
        <fullName evidence="3">E3 ubiquitin-protein transferase MAEA</fullName>
    </recommendedName>
    <alternativeName>
        <fullName evidence="9">Macrophage erythroblast attacher</fullName>
    </alternativeName>
</protein>
<dbReference type="GO" id="GO:0034657">
    <property type="term" value="C:GID complex"/>
    <property type="evidence" value="ECO:0007669"/>
    <property type="project" value="TreeGrafter"/>
</dbReference>
<keyword evidence="5" id="KW-0479">Metal-binding</keyword>
<keyword evidence="7" id="KW-0862">Zinc</keyword>
<dbReference type="GO" id="GO:0043249">
    <property type="term" value="P:erythrocyte maturation"/>
    <property type="evidence" value="ECO:0007669"/>
    <property type="project" value="UniProtKB-KW"/>
</dbReference>
<feature type="domain" description="RING-Gid-type" evidence="12">
    <location>
        <begin position="353"/>
        <end position="394"/>
    </location>
</feature>
<dbReference type="SMART" id="SM00668">
    <property type="entry name" value="CTLH"/>
    <property type="match status" value="1"/>
</dbReference>
<evidence type="ECO:0000256" key="5">
    <source>
        <dbReference type="ARBA" id="ARBA00022723"/>
    </source>
</evidence>
<feature type="domain" description="CTLH" evidence="11">
    <location>
        <begin position="177"/>
        <end position="234"/>
    </location>
</feature>
<keyword evidence="13" id="KW-1185">Reference proteome</keyword>
<evidence type="ECO:0000259" key="11">
    <source>
        <dbReference type="PROSITE" id="PS50897"/>
    </source>
</evidence>
<dbReference type="WBParaSite" id="PSU_v2.g9634.t1">
    <property type="protein sequence ID" value="PSU_v2.g9634.t1"/>
    <property type="gene ID" value="PSU_v2.g9634"/>
</dbReference>
<organism evidence="13 14">
    <name type="scientific">Panagrolaimus superbus</name>
    <dbReference type="NCBI Taxonomy" id="310955"/>
    <lineage>
        <taxon>Eukaryota</taxon>
        <taxon>Metazoa</taxon>
        <taxon>Ecdysozoa</taxon>
        <taxon>Nematoda</taxon>
        <taxon>Chromadorea</taxon>
        <taxon>Rhabditida</taxon>
        <taxon>Tylenchina</taxon>
        <taxon>Panagrolaimomorpha</taxon>
        <taxon>Panagrolaimoidea</taxon>
        <taxon>Panagrolaimidae</taxon>
        <taxon>Panagrolaimus</taxon>
    </lineage>
</organism>
<sequence length="409" mass="47318">MSQYYPQETVRNYNMRSAPQLTPKGHNEATCLEYGLLKVPYEMLNRKFRTTIKRLGKPMIAINNLSNSIESAIPRSNQPLPIAKINDKYRGLTKKVEEFASSFQDSIEAEIEIAKVLESRAEYLNKGVNGDEQDIDYFRRQRVCRLLVDHLLRIGYFETAQKLVDYTAIEPYTNQEVFQVAKQVEESLKRQDLSICLQWIADNRSKLHRLNSIFETEVHVQYAVELVKQEKRKEALEYAQKYLQNLGMKEWKGNVLTLMTVIGAGPFPGDTYRKLLSDDRWTELIEMFRAENARIFNISTLSPFSACLQLGICAHKTPYCTENENSRCIVCKELFDFSLGLPYAHINVSRLICPYNGEVIDESNVPMMLPNGQVYGENSIHELKRGDEIYDPNSDQHFALRDVKRVYIL</sequence>
<evidence type="ECO:0000256" key="7">
    <source>
        <dbReference type="ARBA" id="ARBA00022833"/>
    </source>
</evidence>
<evidence type="ECO:0000256" key="6">
    <source>
        <dbReference type="ARBA" id="ARBA00022771"/>
    </source>
</evidence>
<evidence type="ECO:0000256" key="1">
    <source>
        <dbReference type="ARBA" id="ARBA00004109"/>
    </source>
</evidence>
<keyword evidence="8" id="KW-0265">Erythrocyte maturation</keyword>
<dbReference type="PANTHER" id="PTHR12170:SF2">
    <property type="entry name" value="E3 UBIQUITIN-PROTEIN TRANSFERASE MAEA"/>
    <property type="match status" value="1"/>
</dbReference>
<reference evidence="14" key="1">
    <citation type="submission" date="2022-11" db="UniProtKB">
        <authorList>
            <consortium name="WormBaseParasite"/>
        </authorList>
    </citation>
    <scope>IDENTIFICATION</scope>
</reference>
<evidence type="ECO:0000313" key="14">
    <source>
        <dbReference type="WBParaSite" id="PSU_v2.g9634.t1"/>
    </source>
</evidence>
<dbReference type="InterPro" id="IPR006594">
    <property type="entry name" value="LisH"/>
</dbReference>
<keyword evidence="4" id="KW-0963">Cytoplasm</keyword>
<dbReference type="InterPro" id="IPR045098">
    <property type="entry name" value="Fyv10_fam"/>
</dbReference>
<dbReference type="GO" id="GO:0005737">
    <property type="term" value="C:cytoplasm"/>
    <property type="evidence" value="ECO:0007669"/>
    <property type="project" value="UniProtKB-SubCell"/>
</dbReference>
<evidence type="ECO:0000256" key="8">
    <source>
        <dbReference type="ARBA" id="ARBA00023057"/>
    </source>
</evidence>
<keyword evidence="6 10" id="KW-0863">Zinc-finger</keyword>
<dbReference type="Pfam" id="PF10607">
    <property type="entry name" value="CTLH"/>
    <property type="match status" value="1"/>
</dbReference>
<accession>A0A914ZD88</accession>
<dbReference type="GO" id="GO:0061630">
    <property type="term" value="F:ubiquitin protein ligase activity"/>
    <property type="evidence" value="ECO:0007669"/>
    <property type="project" value="InterPro"/>
</dbReference>
<dbReference type="SMART" id="SM00667">
    <property type="entry name" value="LisH"/>
    <property type="match status" value="1"/>
</dbReference>
<dbReference type="PROSITE" id="PS50896">
    <property type="entry name" value="LISH"/>
    <property type="match status" value="1"/>
</dbReference>
<evidence type="ECO:0000256" key="10">
    <source>
        <dbReference type="PROSITE-ProRule" id="PRU01215"/>
    </source>
</evidence>
<evidence type="ECO:0000256" key="4">
    <source>
        <dbReference type="ARBA" id="ARBA00022490"/>
    </source>
</evidence>
<comment type="subcellular location">
    <subcellularLocation>
        <location evidence="2">Cytoplasm</location>
    </subcellularLocation>
    <subcellularLocation>
        <location evidence="1">Nucleus matrix</location>
    </subcellularLocation>
</comment>
<dbReference type="AlphaFoldDB" id="A0A914ZD88"/>
<evidence type="ECO:0000259" key="12">
    <source>
        <dbReference type="PROSITE" id="PS51867"/>
    </source>
</evidence>
<dbReference type="PANTHER" id="PTHR12170">
    <property type="entry name" value="MACROPHAGE ERYTHROBLAST ATTACHER-RELATED"/>
    <property type="match status" value="1"/>
</dbReference>
<dbReference type="PROSITE" id="PS51867">
    <property type="entry name" value="ZF_RING_GID"/>
    <property type="match status" value="1"/>
</dbReference>
<evidence type="ECO:0000256" key="9">
    <source>
        <dbReference type="ARBA" id="ARBA00029678"/>
    </source>
</evidence>
<feature type="zinc finger region" description="RING-Gid-type" evidence="10">
    <location>
        <begin position="353"/>
        <end position="394"/>
    </location>
</feature>
<evidence type="ECO:0000256" key="3">
    <source>
        <dbReference type="ARBA" id="ARBA00014384"/>
    </source>
</evidence>
<dbReference type="GO" id="GO:0008270">
    <property type="term" value="F:zinc ion binding"/>
    <property type="evidence" value="ECO:0007669"/>
    <property type="project" value="UniProtKB-KW"/>
</dbReference>
<dbReference type="GO" id="GO:0016363">
    <property type="term" value="C:nuclear matrix"/>
    <property type="evidence" value="ECO:0007669"/>
    <property type="project" value="UniProtKB-SubCell"/>
</dbReference>
<proteinExistence type="predicted"/>